<dbReference type="GO" id="GO:0003677">
    <property type="term" value="F:DNA binding"/>
    <property type="evidence" value="ECO:0007669"/>
    <property type="project" value="UniProtKB-KW"/>
</dbReference>
<keyword evidence="2" id="KW-0238">DNA-binding</keyword>
<organism evidence="2 3">
    <name type="scientific">Agrobacterium tumefaciens</name>
    <dbReference type="NCBI Taxonomy" id="358"/>
    <lineage>
        <taxon>Bacteria</taxon>
        <taxon>Pseudomonadati</taxon>
        <taxon>Pseudomonadota</taxon>
        <taxon>Alphaproteobacteria</taxon>
        <taxon>Hyphomicrobiales</taxon>
        <taxon>Rhizobiaceae</taxon>
        <taxon>Rhizobium/Agrobacterium group</taxon>
        <taxon>Agrobacterium</taxon>
        <taxon>Agrobacterium tumefaciens complex</taxon>
    </lineage>
</organism>
<feature type="domain" description="Arc-like DNA binding" evidence="1">
    <location>
        <begin position="1"/>
        <end position="40"/>
    </location>
</feature>
<dbReference type="InterPro" id="IPR013321">
    <property type="entry name" value="Arc_rbn_hlx_hlx"/>
</dbReference>
<dbReference type="Pfam" id="PF03869">
    <property type="entry name" value="Arc"/>
    <property type="match status" value="1"/>
</dbReference>
<dbReference type="InterPro" id="IPR010985">
    <property type="entry name" value="Ribbon_hlx_hlx"/>
</dbReference>
<dbReference type="SUPFAM" id="SSF47598">
    <property type="entry name" value="Ribbon-helix-helix"/>
    <property type="match status" value="1"/>
</dbReference>
<dbReference type="Proteomes" id="UP000663946">
    <property type="component" value="Chromosome 1"/>
</dbReference>
<evidence type="ECO:0000313" key="3">
    <source>
        <dbReference type="Proteomes" id="UP000663946"/>
    </source>
</evidence>
<dbReference type="EMBL" id="CP049216">
    <property type="protein sequence ID" value="QTG12571.1"/>
    <property type="molecule type" value="Genomic_DNA"/>
</dbReference>
<accession>A0AAJ4T927</accession>
<evidence type="ECO:0000259" key="1">
    <source>
        <dbReference type="Pfam" id="PF03869"/>
    </source>
</evidence>
<name>A0AAJ4T927_AGRTU</name>
<dbReference type="AlphaFoldDB" id="A0AAJ4T927"/>
<dbReference type="GO" id="GO:0006355">
    <property type="term" value="P:regulation of DNA-templated transcription"/>
    <property type="evidence" value="ECO:0007669"/>
    <property type="project" value="InterPro"/>
</dbReference>
<protein>
    <submittedName>
        <fullName evidence="2">Arc family DNA-binding protein</fullName>
    </submittedName>
</protein>
<dbReference type="RefSeq" id="WP_333721913.1">
    <property type="nucleotide sequence ID" value="NZ_CP049216.1"/>
</dbReference>
<evidence type="ECO:0000313" key="2">
    <source>
        <dbReference type="EMBL" id="QTG12571.1"/>
    </source>
</evidence>
<proteinExistence type="predicted"/>
<dbReference type="InterPro" id="IPR005569">
    <property type="entry name" value="Arc_DNA-bd_dom"/>
</dbReference>
<dbReference type="Gene3D" id="1.10.1220.10">
    <property type="entry name" value="Met repressor-like"/>
    <property type="match status" value="1"/>
</dbReference>
<sequence length="55" mass="6263">MKEDAKLLCRLPQDVKGFLESQSEKYGSSMNSEVVRSIRERMDRVTEEMPATAGK</sequence>
<gene>
    <name evidence="2" type="ORF">G6M86_04625</name>
</gene>
<reference evidence="2" key="1">
    <citation type="submission" date="2020-02" db="EMBL/GenBank/DDBJ databases">
        <title>Unexpected conservation and global transmission of agrobacterial virulence plasmids.</title>
        <authorList>
            <person name="Weisberg A.J."/>
            <person name="Davis E.W. II"/>
            <person name="Tabima J.R."/>
            <person name="Belcher M.S."/>
            <person name="Miller M."/>
            <person name="Kuo C.-H."/>
            <person name="Loper J.E."/>
            <person name="Grunwald N.J."/>
            <person name="Putnam M.L."/>
            <person name="Chang J.H."/>
        </authorList>
    </citation>
    <scope>NUCLEOTIDE SEQUENCE</scope>
    <source>
        <strain evidence="2">Q15/94</strain>
    </source>
</reference>